<protein>
    <submittedName>
        <fullName evidence="2">Uncharacterized protein</fullName>
    </submittedName>
</protein>
<accession>A0AAV7R8G1</accession>
<keyword evidence="3" id="KW-1185">Reference proteome</keyword>
<reference evidence="2" key="1">
    <citation type="journal article" date="2022" name="bioRxiv">
        <title>Sequencing and chromosome-scale assembly of the giantPleurodeles waltlgenome.</title>
        <authorList>
            <person name="Brown T."/>
            <person name="Elewa A."/>
            <person name="Iarovenko S."/>
            <person name="Subramanian E."/>
            <person name="Araus A.J."/>
            <person name="Petzold A."/>
            <person name="Susuki M."/>
            <person name="Suzuki K.-i.T."/>
            <person name="Hayashi T."/>
            <person name="Toyoda A."/>
            <person name="Oliveira C."/>
            <person name="Osipova E."/>
            <person name="Leigh N.D."/>
            <person name="Simon A."/>
            <person name="Yun M.H."/>
        </authorList>
    </citation>
    <scope>NUCLEOTIDE SEQUENCE</scope>
    <source>
        <strain evidence="2">20211129_DDA</strain>
        <tissue evidence="2">Liver</tissue>
    </source>
</reference>
<dbReference type="EMBL" id="JANPWB010000010">
    <property type="protein sequence ID" value="KAJ1147088.1"/>
    <property type="molecule type" value="Genomic_DNA"/>
</dbReference>
<proteinExistence type="predicted"/>
<dbReference type="AlphaFoldDB" id="A0AAV7R8G1"/>
<organism evidence="2 3">
    <name type="scientific">Pleurodeles waltl</name>
    <name type="common">Iberian ribbed newt</name>
    <dbReference type="NCBI Taxonomy" id="8319"/>
    <lineage>
        <taxon>Eukaryota</taxon>
        <taxon>Metazoa</taxon>
        <taxon>Chordata</taxon>
        <taxon>Craniata</taxon>
        <taxon>Vertebrata</taxon>
        <taxon>Euteleostomi</taxon>
        <taxon>Amphibia</taxon>
        <taxon>Batrachia</taxon>
        <taxon>Caudata</taxon>
        <taxon>Salamandroidea</taxon>
        <taxon>Salamandridae</taxon>
        <taxon>Pleurodelinae</taxon>
        <taxon>Pleurodeles</taxon>
    </lineage>
</organism>
<name>A0AAV7R8G1_PLEWA</name>
<comment type="caution">
    <text evidence="2">The sequence shown here is derived from an EMBL/GenBank/DDBJ whole genome shotgun (WGS) entry which is preliminary data.</text>
</comment>
<evidence type="ECO:0000256" key="1">
    <source>
        <dbReference type="SAM" id="MobiDB-lite"/>
    </source>
</evidence>
<evidence type="ECO:0000313" key="2">
    <source>
        <dbReference type="EMBL" id="KAJ1147088.1"/>
    </source>
</evidence>
<dbReference type="Proteomes" id="UP001066276">
    <property type="component" value="Chromosome 6"/>
</dbReference>
<evidence type="ECO:0000313" key="3">
    <source>
        <dbReference type="Proteomes" id="UP001066276"/>
    </source>
</evidence>
<sequence>MVPAQNLPKGALVERGPGTEPSQGALVERGPGTDSSQGALVERGPGTEPSQGALVERGPGTDSSQGALVERGPGTDSSQGALVERGPGTEPSQGALVERGQLQWILYSEEWMKECVFFMVLDFQTLLVVSCVMDAQILLIKLDPSYVRSSLCITSSSYAGRQRGGK</sequence>
<feature type="region of interest" description="Disordered" evidence="1">
    <location>
        <begin position="1"/>
        <end position="94"/>
    </location>
</feature>
<gene>
    <name evidence="2" type="ORF">NDU88_013335</name>
</gene>